<evidence type="ECO:0000313" key="4">
    <source>
        <dbReference type="Proteomes" id="UP001059773"/>
    </source>
</evidence>
<sequence length="181" mass="20455">MKKMVIFIVATYVISLLFLILSFDLPRTDEVSAFTGPAQWPVALIIFILVLNTLLLFNTIKSGKKKEEILLDNEEESLPDHVEEILPDDVKELTDTEMETNTEQEDTSWVSKNKHYILIGLLILYTALLQYTGFIVATIIFFPLCSILMGARNKILLAVSSVLATFLVYGMFELLLNVPLP</sequence>
<feature type="transmembrane region" description="Helical" evidence="1">
    <location>
        <begin position="38"/>
        <end position="57"/>
    </location>
</feature>
<accession>A0ABY5JW23</accession>
<keyword evidence="1" id="KW-0472">Membrane</keyword>
<protein>
    <submittedName>
        <fullName evidence="3">Tripartite tricarboxylate transporter TctB family protein</fullName>
    </submittedName>
</protein>
<feature type="domain" description="DUF1468" evidence="2">
    <location>
        <begin position="13"/>
        <end position="181"/>
    </location>
</feature>
<evidence type="ECO:0000256" key="1">
    <source>
        <dbReference type="SAM" id="Phobius"/>
    </source>
</evidence>
<gene>
    <name evidence="3" type="ORF">NP439_23985</name>
</gene>
<dbReference type="Proteomes" id="UP001059773">
    <property type="component" value="Chromosome"/>
</dbReference>
<keyword evidence="1" id="KW-0812">Transmembrane</keyword>
<dbReference type="RefSeq" id="WP_256708235.1">
    <property type="nucleotide sequence ID" value="NZ_CP101914.1"/>
</dbReference>
<evidence type="ECO:0000313" key="3">
    <source>
        <dbReference type="EMBL" id="UUI03052.1"/>
    </source>
</evidence>
<organism evidence="3 4">
    <name type="scientific">Oceanobacillus jeddahense</name>
    <dbReference type="NCBI Taxonomy" id="1462527"/>
    <lineage>
        <taxon>Bacteria</taxon>
        <taxon>Bacillati</taxon>
        <taxon>Bacillota</taxon>
        <taxon>Bacilli</taxon>
        <taxon>Bacillales</taxon>
        <taxon>Bacillaceae</taxon>
        <taxon>Oceanobacillus</taxon>
    </lineage>
</organism>
<feature type="transmembrane region" description="Helical" evidence="1">
    <location>
        <begin position="155"/>
        <end position="176"/>
    </location>
</feature>
<keyword evidence="4" id="KW-1185">Reference proteome</keyword>
<keyword evidence="1" id="KW-1133">Transmembrane helix</keyword>
<reference evidence="3" key="1">
    <citation type="submission" date="2022-07" db="EMBL/GenBank/DDBJ databases">
        <title>FELIX.</title>
        <authorList>
            <person name="Wan K.H."/>
            <person name="Park S."/>
            <person name="Lawrence Q."/>
            <person name="Eichenberger J.P."/>
            <person name="Booth B.W."/>
            <person name="Piaggio A.J."/>
            <person name="Chandler J.C."/>
            <person name="Franklin A.B."/>
            <person name="Celniker S.E."/>
        </authorList>
    </citation>
    <scope>NUCLEOTIDE SEQUENCE</scope>
    <source>
        <strain evidence="3">QA-1986 374</strain>
    </source>
</reference>
<dbReference type="EMBL" id="CP101914">
    <property type="protein sequence ID" value="UUI03052.1"/>
    <property type="molecule type" value="Genomic_DNA"/>
</dbReference>
<name>A0ABY5JW23_9BACI</name>
<dbReference type="InterPro" id="IPR009936">
    <property type="entry name" value="DUF1468"/>
</dbReference>
<feature type="transmembrane region" description="Helical" evidence="1">
    <location>
        <begin position="116"/>
        <end position="149"/>
    </location>
</feature>
<dbReference type="Pfam" id="PF07331">
    <property type="entry name" value="TctB"/>
    <property type="match status" value="1"/>
</dbReference>
<evidence type="ECO:0000259" key="2">
    <source>
        <dbReference type="Pfam" id="PF07331"/>
    </source>
</evidence>
<proteinExistence type="predicted"/>